<dbReference type="GO" id="GO:0016020">
    <property type="term" value="C:membrane"/>
    <property type="evidence" value="ECO:0007669"/>
    <property type="project" value="UniProtKB-SubCell"/>
</dbReference>
<dbReference type="eggNOG" id="KOG2504">
    <property type="taxonomic scope" value="Eukaryota"/>
</dbReference>
<dbReference type="InParanoid" id="K0KQB5"/>
<feature type="compositionally biased region" description="Low complexity" evidence="3">
    <location>
        <begin position="1"/>
        <end position="20"/>
    </location>
</feature>
<feature type="transmembrane region" description="Helical" evidence="4">
    <location>
        <begin position="450"/>
        <end position="469"/>
    </location>
</feature>
<feature type="transmembrane region" description="Helical" evidence="4">
    <location>
        <begin position="238"/>
        <end position="258"/>
    </location>
</feature>
<gene>
    <name evidence="5" type="ORF">BN7_4818</name>
</gene>
<feature type="compositionally biased region" description="Polar residues" evidence="3">
    <location>
        <begin position="26"/>
        <end position="35"/>
    </location>
</feature>
<feature type="transmembrane region" description="Helical" evidence="4">
    <location>
        <begin position="543"/>
        <end position="561"/>
    </location>
</feature>
<evidence type="ECO:0000313" key="6">
    <source>
        <dbReference type="Proteomes" id="UP000009328"/>
    </source>
</evidence>
<keyword evidence="4" id="KW-0812">Transmembrane</keyword>
<keyword evidence="4" id="KW-1133">Transmembrane helix</keyword>
<feature type="transmembrane region" description="Helical" evidence="4">
    <location>
        <begin position="512"/>
        <end position="531"/>
    </location>
</feature>
<dbReference type="Gene3D" id="1.20.1250.20">
    <property type="entry name" value="MFS general substrate transporter like domains"/>
    <property type="match status" value="2"/>
</dbReference>
<feature type="transmembrane region" description="Helical" evidence="4">
    <location>
        <begin position="264"/>
        <end position="289"/>
    </location>
</feature>
<dbReference type="PANTHER" id="PTHR11360">
    <property type="entry name" value="MONOCARBOXYLATE TRANSPORTER"/>
    <property type="match status" value="1"/>
</dbReference>
<dbReference type="CDD" id="cd17352">
    <property type="entry name" value="MFS_MCT_SLC16"/>
    <property type="match status" value="1"/>
</dbReference>
<comment type="similarity">
    <text evidence="2">Belongs to the major facilitator superfamily. Monocarboxylate porter (TC 2.A.1.13) family.</text>
</comment>
<dbReference type="PANTHER" id="PTHR11360:SF315">
    <property type="entry name" value="TRANSPORTER MCH2-RELATED"/>
    <property type="match status" value="1"/>
</dbReference>
<feature type="transmembrane region" description="Helical" evidence="4">
    <location>
        <begin position="385"/>
        <end position="404"/>
    </location>
</feature>
<organism evidence="5 6">
    <name type="scientific">Wickerhamomyces ciferrii (strain ATCC 14091 / BCRC 22168 / CBS 111 / JCM 3599 / NBRC 0793 / NRRL Y-1031 F-60-10)</name>
    <name type="common">Yeast</name>
    <name type="synonym">Pichia ciferrii</name>
    <dbReference type="NCBI Taxonomy" id="1206466"/>
    <lineage>
        <taxon>Eukaryota</taxon>
        <taxon>Fungi</taxon>
        <taxon>Dikarya</taxon>
        <taxon>Ascomycota</taxon>
        <taxon>Saccharomycotina</taxon>
        <taxon>Saccharomycetes</taxon>
        <taxon>Phaffomycetales</taxon>
        <taxon>Wickerhamomycetaceae</taxon>
        <taxon>Wickerhamomyces</taxon>
    </lineage>
</organism>
<dbReference type="InterPro" id="IPR036259">
    <property type="entry name" value="MFS_trans_sf"/>
</dbReference>
<sequence length="644" mass="72488">MVNNLNSNSNNNESSSSFSSYEDEQSLNPILLNQKTNDKDEFQPNQHLKGKDSESITSRTTRNRSSSFKRPTSLISKSSSRKSIHNESIEELDKVLTKNFELGDSVQLDETFQPPINSNHSNIFKEYNQDDDDDNKYNKDLELGRPTSKIEKIFTNKSTGEIDLPPDGGYGWVCVACVVSIQACTWGSNAGFGVFLQYYLDNDVFPGATHMDFAIIAGIILFCAQFLAPLAMICMKLFGLRVIMSVACCVHLIGYILASFATKIWHLYVCQGFIVGSSYSFLFVPANIVLPSWFLKKRGTAAGICFGGTGLGGVIFSVGVNATIKKTETQVWALRMVGIVTCFLTTLSIIFIKPRIPLPKESLTIENVKKKFKKMFDPKILKHQALWSVSIWFALCLMGYNMVIFSYSTYATTMGLSPDQASTLTALINAAQIFGRPFLGFIADRYVGRVTYPMVLDIVLAILIMGFWINAKTYISLLFCALLLGFNIGVSSVMSAVLIADSFTLEEYISGWAIMNMILAFFSLPVEVMALGLRDNSISNPFLYTQIFGGLLFIAAIFVLLPQREWQVKLSYERQRKQFIKDLENIDVDHNIVENYNAGAVFERRDDNIKELKKDLENSINDCDEILKKDIKHYFKRLFYPMKI</sequence>
<dbReference type="EMBL" id="CAIF01000186">
    <property type="protein sequence ID" value="CCH45236.1"/>
    <property type="molecule type" value="Genomic_DNA"/>
</dbReference>
<dbReference type="InterPro" id="IPR011701">
    <property type="entry name" value="MFS"/>
</dbReference>
<evidence type="ECO:0000313" key="5">
    <source>
        <dbReference type="EMBL" id="CCH45236.1"/>
    </source>
</evidence>
<feature type="transmembrane region" description="Helical" evidence="4">
    <location>
        <begin position="475"/>
        <end position="500"/>
    </location>
</feature>
<evidence type="ECO:0000256" key="1">
    <source>
        <dbReference type="ARBA" id="ARBA00004141"/>
    </source>
</evidence>
<proteinExistence type="inferred from homology"/>
<keyword evidence="6" id="KW-1185">Reference proteome</keyword>
<dbReference type="Proteomes" id="UP000009328">
    <property type="component" value="Unassembled WGS sequence"/>
</dbReference>
<feature type="transmembrane region" description="Helical" evidence="4">
    <location>
        <begin position="332"/>
        <end position="352"/>
    </location>
</feature>
<evidence type="ECO:0000256" key="3">
    <source>
        <dbReference type="SAM" id="MobiDB-lite"/>
    </source>
</evidence>
<dbReference type="InterPro" id="IPR050327">
    <property type="entry name" value="Proton-linked_MCT"/>
</dbReference>
<feature type="compositionally biased region" description="Low complexity" evidence="3">
    <location>
        <begin position="55"/>
        <end position="66"/>
    </location>
</feature>
<dbReference type="GO" id="GO:0022857">
    <property type="term" value="F:transmembrane transporter activity"/>
    <property type="evidence" value="ECO:0007669"/>
    <property type="project" value="InterPro"/>
</dbReference>
<dbReference type="HOGENOM" id="CLU_001265_1_2_1"/>
<evidence type="ECO:0000256" key="2">
    <source>
        <dbReference type="ARBA" id="ARBA00006727"/>
    </source>
</evidence>
<dbReference type="Pfam" id="PF07690">
    <property type="entry name" value="MFS_1"/>
    <property type="match status" value="1"/>
</dbReference>
<reference evidence="5 6" key="1">
    <citation type="journal article" date="2012" name="Eukaryot. Cell">
        <title>Draft genome sequence of Wickerhamomyces ciferrii NRRL Y-1031 F-60-10.</title>
        <authorList>
            <person name="Schneider J."/>
            <person name="Andrea H."/>
            <person name="Blom J."/>
            <person name="Jaenicke S."/>
            <person name="Ruckert C."/>
            <person name="Schorsch C."/>
            <person name="Szczepanowski R."/>
            <person name="Farwick M."/>
            <person name="Goesmann A."/>
            <person name="Puhler A."/>
            <person name="Schaffer S."/>
            <person name="Tauch A."/>
            <person name="Kohler T."/>
            <person name="Brinkrolf K."/>
        </authorList>
    </citation>
    <scope>NUCLEOTIDE SEQUENCE [LARGE SCALE GENOMIC DNA]</scope>
    <source>
        <strain evidence="6">ATCC 14091 / BCRC 22168 / CBS 111 / JCM 3599 / NBRC 0793 / NRRL Y-1031 F-60-10</strain>
    </source>
</reference>
<accession>K0KQB5</accession>
<protein>
    <submittedName>
        <fullName evidence="5">Monocarboxylate transporter</fullName>
    </submittedName>
</protein>
<feature type="transmembrane region" description="Helical" evidence="4">
    <location>
        <begin position="301"/>
        <end position="320"/>
    </location>
</feature>
<evidence type="ECO:0000256" key="4">
    <source>
        <dbReference type="SAM" id="Phobius"/>
    </source>
</evidence>
<dbReference type="FunCoup" id="K0KQB5">
    <property type="interactions" value="464"/>
</dbReference>
<dbReference type="AlphaFoldDB" id="K0KQB5"/>
<feature type="transmembrane region" description="Helical" evidence="4">
    <location>
        <begin position="213"/>
        <end position="231"/>
    </location>
</feature>
<keyword evidence="4" id="KW-0472">Membrane</keyword>
<feature type="region of interest" description="Disordered" evidence="3">
    <location>
        <begin position="1"/>
        <end position="83"/>
    </location>
</feature>
<comment type="caution">
    <text evidence="5">The sequence shown here is derived from an EMBL/GenBank/DDBJ whole genome shotgun (WGS) entry which is preliminary data.</text>
</comment>
<dbReference type="SUPFAM" id="SSF103473">
    <property type="entry name" value="MFS general substrate transporter"/>
    <property type="match status" value="1"/>
</dbReference>
<comment type="subcellular location">
    <subcellularLocation>
        <location evidence="1">Membrane</location>
        <topology evidence="1">Multi-pass membrane protein</topology>
    </subcellularLocation>
</comment>
<name>K0KQB5_WICCF</name>